<evidence type="ECO:0000313" key="5">
    <source>
        <dbReference type="Proteomes" id="UP001597114"/>
    </source>
</evidence>
<dbReference type="Proteomes" id="UP001597114">
    <property type="component" value="Unassembled WGS sequence"/>
</dbReference>
<dbReference type="InterPro" id="IPR009057">
    <property type="entry name" value="Homeodomain-like_sf"/>
</dbReference>
<evidence type="ECO:0000256" key="1">
    <source>
        <dbReference type="ARBA" id="ARBA00023015"/>
    </source>
</evidence>
<dbReference type="InterPro" id="IPR018060">
    <property type="entry name" value="HTH_AraC"/>
</dbReference>
<evidence type="ECO:0000256" key="2">
    <source>
        <dbReference type="ARBA" id="ARBA00023163"/>
    </source>
</evidence>
<reference evidence="5" key="1">
    <citation type="journal article" date="2019" name="Int. J. Syst. Evol. Microbiol.">
        <title>The Global Catalogue of Microorganisms (GCM) 10K type strain sequencing project: providing services to taxonomists for standard genome sequencing and annotation.</title>
        <authorList>
            <consortium name="The Broad Institute Genomics Platform"/>
            <consortium name="The Broad Institute Genome Sequencing Center for Infectious Disease"/>
            <person name="Wu L."/>
            <person name="Ma J."/>
        </authorList>
    </citation>
    <scope>NUCLEOTIDE SEQUENCE [LARGE SCALE GENOMIC DNA]</scope>
    <source>
        <strain evidence="5">CCM 7043</strain>
    </source>
</reference>
<dbReference type="EMBL" id="JBHUCO010000033">
    <property type="protein sequence ID" value="MFD1521362.1"/>
    <property type="molecule type" value="Genomic_DNA"/>
</dbReference>
<gene>
    <name evidence="4" type="ORF">ACFSJD_27950</name>
</gene>
<protein>
    <recommendedName>
        <fullName evidence="3">HTH araC/xylS-type domain-containing protein</fullName>
    </recommendedName>
</protein>
<evidence type="ECO:0000259" key="3">
    <source>
        <dbReference type="PROSITE" id="PS01124"/>
    </source>
</evidence>
<keyword evidence="5" id="KW-1185">Reference proteome</keyword>
<dbReference type="RefSeq" id="WP_379659249.1">
    <property type="nucleotide sequence ID" value="NZ_BAAAUS010000065.1"/>
</dbReference>
<comment type="caution">
    <text evidence="4">The sequence shown here is derived from an EMBL/GenBank/DDBJ whole genome shotgun (WGS) entry which is preliminary data.</text>
</comment>
<organism evidence="4 5">
    <name type="scientific">Pseudonocardia yunnanensis</name>
    <dbReference type="NCBI Taxonomy" id="58107"/>
    <lineage>
        <taxon>Bacteria</taxon>
        <taxon>Bacillati</taxon>
        <taxon>Actinomycetota</taxon>
        <taxon>Actinomycetes</taxon>
        <taxon>Pseudonocardiales</taxon>
        <taxon>Pseudonocardiaceae</taxon>
        <taxon>Pseudonocardia</taxon>
    </lineage>
</organism>
<dbReference type="PROSITE" id="PS01124">
    <property type="entry name" value="HTH_ARAC_FAMILY_2"/>
    <property type="match status" value="1"/>
</dbReference>
<keyword evidence="2" id="KW-0804">Transcription</keyword>
<evidence type="ECO:0000313" key="4">
    <source>
        <dbReference type="EMBL" id="MFD1521362.1"/>
    </source>
</evidence>
<sequence>MAGAAREPWAQLANDAGYYDQSHMTAEFREVMHVTPGACIRRAFPTVPC</sequence>
<name>A0ABW4F210_9PSEU</name>
<accession>A0ABW4F210</accession>
<keyword evidence="1" id="KW-0805">Transcription regulation</keyword>
<dbReference type="SUPFAM" id="SSF46689">
    <property type="entry name" value="Homeodomain-like"/>
    <property type="match status" value="1"/>
</dbReference>
<proteinExistence type="predicted"/>
<dbReference type="Gene3D" id="1.10.10.60">
    <property type="entry name" value="Homeodomain-like"/>
    <property type="match status" value="1"/>
</dbReference>
<feature type="domain" description="HTH araC/xylS-type" evidence="3">
    <location>
        <begin position="1"/>
        <end position="42"/>
    </location>
</feature>